<evidence type="ECO:0000313" key="6">
    <source>
        <dbReference type="Proteomes" id="UP000705379"/>
    </source>
</evidence>
<comment type="caution">
    <text evidence="5">The sequence shown here is derived from an EMBL/GenBank/DDBJ whole genome shotgun (WGS) entry which is preliminary data.</text>
</comment>
<dbReference type="Pfam" id="PF00496">
    <property type="entry name" value="SBP_bac_5"/>
    <property type="match status" value="1"/>
</dbReference>
<dbReference type="Gene3D" id="3.10.105.10">
    <property type="entry name" value="Dipeptide-binding Protein, Domain 3"/>
    <property type="match status" value="1"/>
</dbReference>
<protein>
    <submittedName>
        <fullName evidence="5">ABC transporter substrate-binding protein</fullName>
    </submittedName>
</protein>
<comment type="subcellular location">
    <subcellularLocation>
        <location evidence="1">Periplasm</location>
    </subcellularLocation>
</comment>
<dbReference type="SUPFAM" id="SSF53850">
    <property type="entry name" value="Periplasmic binding protein-like II"/>
    <property type="match status" value="1"/>
</dbReference>
<dbReference type="PANTHER" id="PTHR30290">
    <property type="entry name" value="PERIPLASMIC BINDING COMPONENT OF ABC TRANSPORTER"/>
    <property type="match status" value="1"/>
</dbReference>
<dbReference type="PANTHER" id="PTHR30290:SF34">
    <property type="entry name" value="ABC TRANSPORTER, PERIPLASMIC OLIGO-PEPTIDE BINDING PROTEIN, PUTATIVE-RELATED"/>
    <property type="match status" value="1"/>
</dbReference>
<dbReference type="GO" id="GO:0030288">
    <property type="term" value="C:outer membrane-bounded periplasmic space"/>
    <property type="evidence" value="ECO:0007669"/>
    <property type="project" value="UniProtKB-ARBA"/>
</dbReference>
<feature type="signal peptide" evidence="3">
    <location>
        <begin position="1"/>
        <end position="29"/>
    </location>
</feature>
<name>A0A944CD21_9HYPH</name>
<dbReference type="AlphaFoldDB" id="A0A944CD21"/>
<reference evidence="5" key="2">
    <citation type="journal article" date="2021" name="Microorganisms">
        <title>Bacterial Dimethylsulfoniopropionate Biosynthesis in the East China Sea.</title>
        <authorList>
            <person name="Liu J."/>
            <person name="Zhang Y."/>
            <person name="Liu J."/>
            <person name="Zhong H."/>
            <person name="Williams B.T."/>
            <person name="Zheng Y."/>
            <person name="Curson A.R.J."/>
            <person name="Sun C."/>
            <person name="Sun H."/>
            <person name="Song D."/>
            <person name="Wagner Mackenzie B."/>
            <person name="Bermejo Martinez A."/>
            <person name="Todd J.D."/>
            <person name="Zhang X.H."/>
        </authorList>
    </citation>
    <scope>NUCLEOTIDE SEQUENCE</scope>
    <source>
        <strain evidence="5">AESS21</strain>
    </source>
</reference>
<feature type="domain" description="Solute-binding protein family 5" evidence="4">
    <location>
        <begin position="81"/>
        <end position="447"/>
    </location>
</feature>
<organism evidence="5 6">
    <name type="scientific">Roseibium polysiphoniae</name>
    <dbReference type="NCBI Taxonomy" id="2571221"/>
    <lineage>
        <taxon>Bacteria</taxon>
        <taxon>Pseudomonadati</taxon>
        <taxon>Pseudomonadota</taxon>
        <taxon>Alphaproteobacteria</taxon>
        <taxon>Hyphomicrobiales</taxon>
        <taxon>Stappiaceae</taxon>
        <taxon>Roseibium</taxon>
    </lineage>
</organism>
<evidence type="ECO:0000256" key="2">
    <source>
        <dbReference type="ARBA" id="ARBA00005695"/>
    </source>
</evidence>
<comment type="similarity">
    <text evidence="2">Belongs to the bacterial solute-binding protein 5 family.</text>
</comment>
<reference evidence="5" key="1">
    <citation type="submission" date="2018-08" db="EMBL/GenBank/DDBJ databases">
        <authorList>
            <person name="Jin W."/>
            <person name="Wang H."/>
            <person name="Yang Y."/>
            <person name="Li M."/>
            <person name="Liu J."/>
        </authorList>
    </citation>
    <scope>NUCLEOTIDE SEQUENCE</scope>
    <source>
        <strain evidence="5">AESS21</strain>
    </source>
</reference>
<gene>
    <name evidence="5" type="ORF">DYI23_11360</name>
</gene>
<dbReference type="Gene3D" id="3.40.190.10">
    <property type="entry name" value="Periplasmic binding protein-like II"/>
    <property type="match status" value="1"/>
</dbReference>
<evidence type="ECO:0000256" key="1">
    <source>
        <dbReference type="ARBA" id="ARBA00004418"/>
    </source>
</evidence>
<dbReference type="GO" id="GO:0015833">
    <property type="term" value="P:peptide transport"/>
    <property type="evidence" value="ECO:0007669"/>
    <property type="project" value="TreeGrafter"/>
</dbReference>
<dbReference type="CDD" id="cd08512">
    <property type="entry name" value="PBP2_NikA_DppA_OppA_like_7"/>
    <property type="match status" value="1"/>
</dbReference>
<accession>A0A944CD21</accession>
<dbReference type="Proteomes" id="UP000705379">
    <property type="component" value="Unassembled WGS sequence"/>
</dbReference>
<feature type="chain" id="PRO_5037345871" evidence="3">
    <location>
        <begin position="30"/>
        <end position="536"/>
    </location>
</feature>
<dbReference type="RefSeq" id="WP_213216280.1">
    <property type="nucleotide sequence ID" value="NZ_QTKU01000002.1"/>
</dbReference>
<evidence type="ECO:0000256" key="3">
    <source>
        <dbReference type="SAM" id="SignalP"/>
    </source>
</evidence>
<evidence type="ECO:0000313" key="5">
    <source>
        <dbReference type="EMBL" id="MBS8260819.1"/>
    </source>
</evidence>
<evidence type="ECO:0000259" key="4">
    <source>
        <dbReference type="Pfam" id="PF00496"/>
    </source>
</evidence>
<dbReference type="InterPro" id="IPR030678">
    <property type="entry name" value="Peptide/Ni-bd"/>
</dbReference>
<dbReference type="GO" id="GO:1904680">
    <property type="term" value="F:peptide transmembrane transporter activity"/>
    <property type="evidence" value="ECO:0007669"/>
    <property type="project" value="TreeGrafter"/>
</dbReference>
<dbReference type="Gene3D" id="3.90.76.10">
    <property type="entry name" value="Dipeptide-binding Protein, Domain 1"/>
    <property type="match status" value="1"/>
</dbReference>
<keyword evidence="3" id="KW-0732">Signal</keyword>
<dbReference type="PIRSF" id="PIRSF002741">
    <property type="entry name" value="MppA"/>
    <property type="match status" value="1"/>
</dbReference>
<dbReference type="InterPro" id="IPR039424">
    <property type="entry name" value="SBP_5"/>
</dbReference>
<dbReference type="GO" id="GO:0043190">
    <property type="term" value="C:ATP-binding cassette (ABC) transporter complex"/>
    <property type="evidence" value="ECO:0007669"/>
    <property type="project" value="InterPro"/>
</dbReference>
<dbReference type="EMBL" id="QTKU01000002">
    <property type="protein sequence ID" value="MBS8260819.1"/>
    <property type="molecule type" value="Genomic_DNA"/>
</dbReference>
<dbReference type="InterPro" id="IPR000914">
    <property type="entry name" value="SBP_5_dom"/>
</dbReference>
<proteinExistence type="inferred from homology"/>
<sequence>MLFGKTIAALSLTTALVMPMIGAIPAAYAETPPNMLVVAAEIDDLISLDPQEMFEFSGSDYANNVYQRLIAYDPKDFSKGYQPAIAESWEISEDGKTFTFKIAEGLKFASGNPVTASDVAFSLRRAVLLKKTPSFILTQFGFTEENASETLMAKDDGTFVLVTDKKYAPSFVLNCMTAAIASIVDSKLVLENEVDGDLGNGWLKTNSAGSGPYQLTSWKPNESLTISANPNFSGDAPAMNRVVVRHIAESASQRLLLEKGDVDIVRNLSPEDVSGVLKSEDVKVMTDQRGRIMYISMNQQDPTLSKPKVIEAIKYLIDYEGMVNSFLKGQYMVHQAYLPLSYLGELKDKPYSLNIEKAKALLAEAGLADGFEVEFIVRTAQERVEIAQSLQNTFGQAGIKASIVQGTGKETLGKYRARDFQIYVGAWGPDYPDPHTNADTFTSNPDNSFEAKLTGKLAWRNAWAADGYTERTAAAAQETDTAKRAEMYVQLQKDFQKEAPFAIMFQKTEQNALRANVEGYSIGAAISAVYYGNVTK</sequence>